<evidence type="ECO:0000256" key="8">
    <source>
        <dbReference type="ARBA" id="ARBA00023235"/>
    </source>
</evidence>
<dbReference type="NCBIfam" id="TIGR00441">
    <property type="entry name" value="gmhA"/>
    <property type="match status" value="1"/>
</dbReference>
<dbReference type="GO" id="GO:0005975">
    <property type="term" value="P:carbohydrate metabolic process"/>
    <property type="evidence" value="ECO:0007669"/>
    <property type="project" value="UniProtKB-UniRule"/>
</dbReference>
<evidence type="ECO:0000256" key="5">
    <source>
        <dbReference type="ARBA" id="ARBA00022490"/>
    </source>
</evidence>
<dbReference type="AlphaFoldDB" id="A0A4D6XW50"/>
<feature type="binding site" evidence="10">
    <location>
        <position position="65"/>
    </location>
    <ligand>
        <name>Zn(2+)</name>
        <dbReference type="ChEBI" id="CHEBI:29105"/>
    </ligand>
</feature>
<dbReference type="PANTHER" id="PTHR30390">
    <property type="entry name" value="SEDOHEPTULOSE 7-PHOSPHATE ISOMERASE / DNAA INITIATOR-ASSOCIATING FACTOR FOR REPLICATION INITIATION"/>
    <property type="match status" value="1"/>
</dbReference>
<feature type="binding site" evidence="10">
    <location>
        <position position="61"/>
    </location>
    <ligand>
        <name>Zn(2+)</name>
        <dbReference type="ChEBI" id="CHEBI:29105"/>
    </ligand>
</feature>
<keyword evidence="8 10" id="KW-0413">Isomerase</keyword>
<feature type="binding site" evidence="10">
    <location>
        <position position="65"/>
    </location>
    <ligand>
        <name>substrate</name>
    </ligand>
</feature>
<accession>A0A4D6XW50</accession>
<gene>
    <name evidence="10" type="primary">gmhA</name>
    <name evidence="12" type="ORF">D9V64_01280</name>
</gene>
<sequence length="200" mass="22443">MYKKTICSELSSALDVLKNFLKNTNQIKNIEKSAILIAKAFKNNNKVISCGNGGSHCDAIHFAEELTGLYREKRSGYPAIPISDTAHISAIGNDFGYEFIFSRYIESIGNFNDILLAISTSGNSKNIINAIKKAREKKMKVIVLTGNDGGKIKKLSDIEICVPYYGYSDRIQEMHIKIIHILILIIEKEMKNNESLFSFQ</sequence>
<reference evidence="12 13" key="2">
    <citation type="submission" date="2019-05" db="EMBL/GenBank/DDBJ databases">
        <title>Genome evolution of the obligate endosymbiont Buchnera aphidicola.</title>
        <authorList>
            <person name="Moran N.A."/>
        </authorList>
    </citation>
    <scope>NUCLEOTIDE SEQUENCE [LARGE SCALE GENOMIC DNA]</scope>
    <source>
        <strain evidence="12 13">Ane</strain>
    </source>
</reference>
<dbReference type="InterPro" id="IPR035461">
    <property type="entry name" value="GmhA/DiaA"/>
</dbReference>
<evidence type="ECO:0000256" key="1">
    <source>
        <dbReference type="ARBA" id="ARBA00000348"/>
    </source>
</evidence>
<dbReference type="OrthoDB" id="9810929at2"/>
<feature type="binding site" evidence="10">
    <location>
        <begin position="93"/>
        <end position="94"/>
    </location>
    <ligand>
        <name>substrate</name>
    </ligand>
</feature>
<keyword evidence="9 10" id="KW-0119">Carbohydrate metabolism</keyword>
<comment type="miscellaneous">
    <text evidence="10">The reaction produces a racemic mixture of D-glycero-alpha-D-manno-heptose 7-phosphate and D-glycero-beta-D-manno-heptose 7-phosphate.</text>
</comment>
<comment type="function">
    <text evidence="2 10">Catalyzes the isomerization of sedoheptulose 7-phosphate in D-glycero-D-manno-heptose 7-phosphate.</text>
</comment>
<feature type="binding site" evidence="10">
    <location>
        <position position="172"/>
    </location>
    <ligand>
        <name>substrate</name>
    </ligand>
</feature>
<feature type="domain" description="SIS" evidence="11">
    <location>
        <begin position="37"/>
        <end position="195"/>
    </location>
</feature>
<evidence type="ECO:0000256" key="6">
    <source>
        <dbReference type="ARBA" id="ARBA00022723"/>
    </source>
</evidence>
<comment type="subunit">
    <text evidence="10">Homotetramer.</text>
</comment>
<comment type="cofactor">
    <cofactor evidence="10">
        <name>Zn(2+)</name>
        <dbReference type="ChEBI" id="CHEBI:29105"/>
    </cofactor>
    <text evidence="10">Binds 1 zinc ion per subunit.</text>
</comment>
<dbReference type="RefSeq" id="WP_158366541.1">
    <property type="nucleotide sequence ID" value="NZ_CP034885.1"/>
</dbReference>
<dbReference type="Proteomes" id="UP000298791">
    <property type="component" value="Chromosome"/>
</dbReference>
<evidence type="ECO:0000256" key="2">
    <source>
        <dbReference type="ARBA" id="ARBA00003172"/>
    </source>
</evidence>
<keyword evidence="7 10" id="KW-0862">Zinc</keyword>
<feature type="binding site" evidence="10">
    <location>
        <begin position="52"/>
        <end position="54"/>
    </location>
    <ligand>
        <name>substrate</name>
    </ligand>
</feature>
<dbReference type="PANTHER" id="PTHR30390:SF7">
    <property type="entry name" value="PHOSPHOHEPTOSE ISOMERASE"/>
    <property type="match status" value="1"/>
</dbReference>
<comment type="similarity">
    <text evidence="4 10">Belongs to the SIS family. GmhA subfamily.</text>
</comment>
<dbReference type="GO" id="GO:2001061">
    <property type="term" value="P:D-glycero-D-manno-heptose 7-phosphate biosynthetic process"/>
    <property type="evidence" value="ECO:0007669"/>
    <property type="project" value="UniProtKB-UniPathway"/>
</dbReference>
<dbReference type="InterPro" id="IPR050099">
    <property type="entry name" value="SIS_GmhA/DiaA_subfam"/>
</dbReference>
<name>A0A4D6XW50_9GAMM</name>
<dbReference type="EMBL" id="CP034885">
    <property type="protein sequence ID" value="QCI18798.1"/>
    <property type="molecule type" value="Genomic_DNA"/>
</dbReference>
<dbReference type="SUPFAM" id="SSF53697">
    <property type="entry name" value="SIS domain"/>
    <property type="match status" value="1"/>
</dbReference>
<dbReference type="GO" id="GO:0005737">
    <property type="term" value="C:cytoplasm"/>
    <property type="evidence" value="ECO:0007669"/>
    <property type="project" value="UniProtKB-SubCell"/>
</dbReference>
<evidence type="ECO:0000259" key="11">
    <source>
        <dbReference type="PROSITE" id="PS51464"/>
    </source>
</evidence>
<comment type="subcellular location">
    <subcellularLocation>
        <location evidence="3 10">Cytoplasm</location>
    </subcellularLocation>
</comment>
<dbReference type="PROSITE" id="PS51464">
    <property type="entry name" value="SIS"/>
    <property type="match status" value="1"/>
</dbReference>
<keyword evidence="5 10" id="KW-0963">Cytoplasm</keyword>
<feature type="binding site" evidence="10">
    <location>
        <position position="172"/>
    </location>
    <ligand>
        <name>Zn(2+)</name>
        <dbReference type="ChEBI" id="CHEBI:29105"/>
    </ligand>
</feature>
<dbReference type="GO" id="GO:0097367">
    <property type="term" value="F:carbohydrate derivative binding"/>
    <property type="evidence" value="ECO:0007669"/>
    <property type="project" value="InterPro"/>
</dbReference>
<evidence type="ECO:0000256" key="3">
    <source>
        <dbReference type="ARBA" id="ARBA00004496"/>
    </source>
</evidence>
<dbReference type="InterPro" id="IPR001347">
    <property type="entry name" value="SIS_dom"/>
</dbReference>
<dbReference type="EC" id="5.3.1.28" evidence="10"/>
<evidence type="ECO:0000313" key="13">
    <source>
        <dbReference type="Proteomes" id="UP000298791"/>
    </source>
</evidence>
<comment type="pathway">
    <text evidence="10">Carbohydrate biosynthesis; D-glycero-D-manno-heptose 7-phosphate biosynthesis; D-glycero-alpha-D-manno-heptose 7-phosphate and D-glycero-beta-D-manno-heptose 7-phosphate from sedoheptulose 7-phosphate: step 1/1.</text>
</comment>
<dbReference type="CDD" id="cd05006">
    <property type="entry name" value="SIS_GmhA"/>
    <property type="match status" value="1"/>
</dbReference>
<feature type="binding site" evidence="10">
    <location>
        <position position="180"/>
    </location>
    <ligand>
        <name>Zn(2+)</name>
        <dbReference type="ChEBI" id="CHEBI:29105"/>
    </ligand>
</feature>
<evidence type="ECO:0000313" key="12">
    <source>
        <dbReference type="EMBL" id="QCI18798.1"/>
    </source>
</evidence>
<dbReference type="UniPathway" id="UPA00041">
    <property type="reaction ID" value="UER00436"/>
</dbReference>
<keyword evidence="6 10" id="KW-0479">Metal-binding</keyword>
<dbReference type="InterPro" id="IPR046348">
    <property type="entry name" value="SIS_dom_sf"/>
</dbReference>
<reference evidence="12 13" key="1">
    <citation type="submission" date="2018-12" db="EMBL/GenBank/DDBJ databases">
        <authorList>
            <person name="Chong R.A."/>
        </authorList>
    </citation>
    <scope>NUCLEOTIDE SEQUENCE [LARGE SCALE GENOMIC DNA]</scope>
    <source>
        <strain evidence="12 13">Ane</strain>
    </source>
</reference>
<dbReference type="NCBIfam" id="NF001628">
    <property type="entry name" value="PRK00414.1"/>
    <property type="match status" value="1"/>
</dbReference>
<dbReference type="Gene3D" id="3.40.50.10490">
    <property type="entry name" value="Glucose-6-phosphate isomerase like protein, domain 1"/>
    <property type="match status" value="1"/>
</dbReference>
<comment type="catalytic activity">
    <reaction evidence="1 10">
        <text>2 D-sedoheptulose 7-phosphate = D-glycero-alpha-D-manno-heptose 7-phosphate + D-glycero-beta-D-manno-heptose 7-phosphate</text>
        <dbReference type="Rhea" id="RHEA:27489"/>
        <dbReference type="ChEBI" id="CHEBI:57483"/>
        <dbReference type="ChEBI" id="CHEBI:60203"/>
        <dbReference type="ChEBI" id="CHEBI:60204"/>
        <dbReference type="EC" id="5.3.1.28"/>
    </reaction>
</comment>
<feature type="binding site" evidence="10">
    <location>
        <position position="124"/>
    </location>
    <ligand>
        <name>substrate</name>
    </ligand>
</feature>
<evidence type="ECO:0000256" key="10">
    <source>
        <dbReference type="HAMAP-Rule" id="MF_00067"/>
    </source>
</evidence>
<evidence type="ECO:0000256" key="7">
    <source>
        <dbReference type="ARBA" id="ARBA00022833"/>
    </source>
</evidence>
<feature type="binding site" evidence="10">
    <location>
        <begin position="119"/>
        <end position="121"/>
    </location>
    <ligand>
        <name>substrate</name>
    </ligand>
</feature>
<dbReference type="GO" id="GO:0008270">
    <property type="term" value="F:zinc ion binding"/>
    <property type="evidence" value="ECO:0007669"/>
    <property type="project" value="UniProtKB-UniRule"/>
</dbReference>
<organism evidence="12 13">
    <name type="scientific">Buchnera aphidicola</name>
    <name type="common">Aphis nerii</name>
    <dbReference type="NCBI Taxonomy" id="1241835"/>
    <lineage>
        <taxon>Bacteria</taxon>
        <taxon>Pseudomonadati</taxon>
        <taxon>Pseudomonadota</taxon>
        <taxon>Gammaproteobacteria</taxon>
        <taxon>Enterobacterales</taxon>
        <taxon>Erwiniaceae</taxon>
        <taxon>Buchnera</taxon>
    </lineage>
</organism>
<proteinExistence type="inferred from homology"/>
<protein>
    <recommendedName>
        <fullName evidence="10">Phosphoheptose isomerase</fullName>
        <ecNumber evidence="10">5.3.1.28</ecNumber>
    </recommendedName>
    <alternativeName>
        <fullName evidence="10">Sedoheptulose 7-phosphate isomerase</fullName>
    </alternativeName>
</protein>
<evidence type="ECO:0000256" key="9">
    <source>
        <dbReference type="ARBA" id="ARBA00023277"/>
    </source>
</evidence>
<dbReference type="GO" id="GO:0008968">
    <property type="term" value="F:D-sedoheptulose 7-phosphate isomerase activity"/>
    <property type="evidence" value="ECO:0007669"/>
    <property type="project" value="UniProtKB-UniRule"/>
</dbReference>
<dbReference type="HAMAP" id="MF_00067">
    <property type="entry name" value="GmhA"/>
    <property type="match status" value="1"/>
</dbReference>
<dbReference type="Pfam" id="PF13580">
    <property type="entry name" value="SIS_2"/>
    <property type="match status" value="1"/>
</dbReference>
<evidence type="ECO:0000256" key="4">
    <source>
        <dbReference type="ARBA" id="ARBA00009894"/>
    </source>
</evidence>
<dbReference type="InterPro" id="IPR004515">
    <property type="entry name" value="Phosphoheptose_Isoase"/>
</dbReference>